<accession>A0ABV1MRI7</accession>
<dbReference type="Gene3D" id="1.10.3210.10">
    <property type="entry name" value="Hypothetical protein af1432"/>
    <property type="match status" value="1"/>
</dbReference>
<dbReference type="Proteomes" id="UP001478862">
    <property type="component" value="Unassembled WGS sequence"/>
</dbReference>
<reference evidence="1 2" key="1">
    <citation type="submission" date="2024-06" db="EMBL/GenBank/DDBJ databases">
        <title>Lysinibacillus zambalefons sp. nov., a Novel Firmicute Isolated from the Poon Bato Zambales Hyperalkaline Spring.</title>
        <authorList>
            <person name="Aja J.A."/>
            <person name="Lazaro J.E.H."/>
            <person name="Llorin L.D."/>
            <person name="Lim K.R."/>
            <person name="Teodosio J."/>
            <person name="Dalisay D.S."/>
        </authorList>
    </citation>
    <scope>NUCLEOTIDE SEQUENCE [LARGE SCALE GENOMIC DNA]</scope>
    <source>
        <strain evidence="1 2">M3</strain>
    </source>
</reference>
<keyword evidence="2" id="KW-1185">Reference proteome</keyword>
<dbReference type="Gene3D" id="3.40.50.300">
    <property type="entry name" value="P-loop containing nucleotide triphosphate hydrolases"/>
    <property type="match status" value="1"/>
</dbReference>
<organism evidence="1 2">
    <name type="scientific">Lysinibacillus zambalensis</name>
    <dbReference type="NCBI Taxonomy" id="3160866"/>
    <lineage>
        <taxon>Bacteria</taxon>
        <taxon>Bacillati</taxon>
        <taxon>Bacillota</taxon>
        <taxon>Bacilli</taxon>
        <taxon>Bacillales</taxon>
        <taxon>Bacillaceae</taxon>
        <taxon>Lysinibacillus</taxon>
    </lineage>
</organism>
<sequence length="327" mass="38676">MSNLHVLIGLPAVGKSTKAKEMAKQLNAVVLSSDGLREELLGDINDQSQNEMIFKELHSRINKLLNEGQDVIYDATNLNRKRRIHLIKNEIKADEYYAYYFNSLFGECLYNDNQRERKVGFDVLNRMYTSAQIPTINEGWNSVKFIHPELKLDKYYRERFEYLLSDESPNHEDLIEETMKIIDSFEDVYDVPHDSKYHSFSISRHIFYVYEFVMKNYKGSRKKEMLIASLFHDLGKGWCKSFINYKGEEKRYASYIGHEFVSAQLTCYWLANLGYEDDFIKYVVDLVQFHMMPMDMSVKQERKLRELLSIEQYEDLMFLHSADLNAK</sequence>
<gene>
    <name evidence="1" type="ORF">ABNX05_10930</name>
</gene>
<dbReference type="InterPro" id="IPR027417">
    <property type="entry name" value="P-loop_NTPase"/>
</dbReference>
<dbReference type="SUPFAM" id="SSF109604">
    <property type="entry name" value="HD-domain/PDEase-like"/>
    <property type="match status" value="1"/>
</dbReference>
<name>A0ABV1MRI7_9BACI</name>
<proteinExistence type="predicted"/>
<dbReference type="RefSeq" id="WP_349659761.1">
    <property type="nucleotide sequence ID" value="NZ_JBEGDG010000007.1"/>
</dbReference>
<protein>
    <submittedName>
        <fullName evidence="1">AAA family ATPase</fullName>
    </submittedName>
</protein>
<dbReference type="EMBL" id="JBEGDG010000007">
    <property type="protein sequence ID" value="MEQ6355131.1"/>
    <property type="molecule type" value="Genomic_DNA"/>
</dbReference>
<evidence type="ECO:0000313" key="2">
    <source>
        <dbReference type="Proteomes" id="UP001478862"/>
    </source>
</evidence>
<dbReference type="SUPFAM" id="SSF52540">
    <property type="entry name" value="P-loop containing nucleoside triphosphate hydrolases"/>
    <property type="match status" value="1"/>
</dbReference>
<dbReference type="Pfam" id="PF13671">
    <property type="entry name" value="AAA_33"/>
    <property type="match status" value="1"/>
</dbReference>
<comment type="caution">
    <text evidence="1">The sequence shown here is derived from an EMBL/GenBank/DDBJ whole genome shotgun (WGS) entry which is preliminary data.</text>
</comment>
<evidence type="ECO:0000313" key="1">
    <source>
        <dbReference type="EMBL" id="MEQ6355131.1"/>
    </source>
</evidence>